<sequence length="1738" mass="194869">MTTDSFPYEFSEVLELRDSPNAREQAQDISMADRNWLRNVFLPTQDARQALDDPMTVERLLIGAPGIVPVDLAGAFLMSPATEDCSYLYSPAFGLEHFDTRNGANHAVLSRLSNTTQREELLCFVALAIKSRIRFDSHIWLKTEPIDGAVFLDRRRSIDQQQHQNLQALNGELLKLPTLAALLGKMLGDELGRRFAGVNLASVNVSRYVSETRNNSDSPQSRRVDVQSLADMLLAHYLTQTWPAGQTRTFSAPGYSAAPSDTESWERAIANISGTLKMRLHSELQSYWNGLLDSGHSRRWFFSEVMGSCWRAELFKQLQWDSISPRTHHWLAGLYPHRPARLLRTRVRSLGYATTKPSQAELANAFVASDESINPASLFVYAYDRLTPLNDQEALDAELLRELRNDGSTDALAQPLSLGELGDLQQLPALVTPQAVLPQPLFENRLEAVISKQLENIDYVLARYRMSNGQLALGAALDVALDVRAMISRKLQSLDTRERWSTRLDLSADAHTQPTTQRPAPASPTTTPASASEQRHALSTLKARLASELAKRPDLLTFAQSALHDELLNAKRTDLDAANIYLNQYKNASDEPQTLQPTTSISLAEHLLERSVGLVLPLAQSTDNGLFSRGQAGSWSRIATLDMATANALVDAARVDFLPRFLRQHRSIYSQLTPLINKALNQGLRHEAQQRVLTGTLDDRARELLETVLDSPDSEGRKGLRGFIPDVFSLALKATEQALPHTLSNCFLITERGGLDPLNCGRALLWTPAGGLEAFDSLPRAEDELKRRLRTPVQCLSLLENLITEAPHASFAANNHRDGMSIGFERIRNNFLTERIDSLVDKALGDIAEAACAQLPAASLQGQMQSCLLRHASLPHLEKALQATRHSRLHSALPGWLANARADEQLALAELLDRHRQHVDTPIDYHHDIPDIRAFARAKIAGLLNRDFPALGLNPDDIHLSVSGPPAQSTHTQTLTDYALRHFDEIDGAATTLTGAEQLAEGLTVAHLNTLIKEADLGTHYAALLDSHLSHSEKRVPERQHLFSRHLVWQSLEHALRQYLQQSLSAQAHGLIRHLFSMPDGVARLPLAGSDIIVRPLELLRQARKSADQALGLYLIGRSDSLGAQVLFSPYGARPAFREFDNESLFMSELGRNGSLRQLVLGRLSSSVRQFYSEQVFSTRTVSLLWNTIKGNFLTRLYNDMTALLKDQLGLQGTQGQQSAWNTVVHLLGNQLHQDTRFMLGRLRMPWLIWQTLPQFKDAADNAWHGRWAVAMEEFTSALAQLALARKVPTAGTHVGLAPPVPAPAPTPTPPTPIESPFPPAPRWADMHLTREQQERLLGYEVQDIALNDLEHDAALGIHTDPGTQRQYAAVRGRVFQVRLEDRRWRIVTDQEPGPWLRKDAQDQWDMDLKGRLLGGGDGNRLLDHINTRQTLNREIKVLATGMKAIKHLYPDKARRIKQAHALTLTYLRNARKRLQSLTAGTRLDSQRQLYLQEFFGLRTISRGLNQRISKMLDKLVRELLSPARSPDLSELYVLGASRRPEWMCAAFVVECDRTRSIYLNELFFEPRLEAYSPLRPRTFNGLLHNMASILLHELSHLVFNTVDIAYLDAFRPFYDLLDTRTRDGLEQQEALKELQETALSLRTPTEQLFRLEDEVTGTWHDIEDEPYKRVLALTRCSDLQGARQKFRDDEARRIDIILANADSVALMINYLGRPTEFYPIFTGNPRQTPGATPASTI</sequence>
<gene>
    <name evidence="2" type="ORF">HX882_30535</name>
</gene>
<organism evidence="2 3">
    <name type="scientific">Pseudomonas gingeri</name>
    <dbReference type="NCBI Taxonomy" id="117681"/>
    <lineage>
        <taxon>Bacteria</taxon>
        <taxon>Pseudomonadati</taxon>
        <taxon>Pseudomonadota</taxon>
        <taxon>Gammaproteobacteria</taxon>
        <taxon>Pseudomonadales</taxon>
        <taxon>Pseudomonadaceae</taxon>
        <taxon>Pseudomonas</taxon>
    </lineage>
</organism>
<dbReference type="GO" id="GO:0008237">
    <property type="term" value="F:metallopeptidase activity"/>
    <property type="evidence" value="ECO:0007669"/>
    <property type="project" value="InterPro"/>
</dbReference>
<evidence type="ECO:0000256" key="1">
    <source>
        <dbReference type="SAM" id="MobiDB-lite"/>
    </source>
</evidence>
<evidence type="ECO:0000313" key="3">
    <source>
        <dbReference type="Proteomes" id="UP000539985"/>
    </source>
</evidence>
<dbReference type="InterPro" id="IPR024079">
    <property type="entry name" value="MetalloPept_cat_dom_sf"/>
</dbReference>
<accession>A0A7Y8C5U6</accession>
<reference evidence="2 3" key="1">
    <citation type="submission" date="2020-04" db="EMBL/GenBank/DDBJ databases">
        <title>Molecular characterization of pseudomonads from Agaricus bisporus reveal novel blotch 2 pathogens in Western Europe.</title>
        <authorList>
            <person name="Taparia T."/>
            <person name="Krijger M."/>
            <person name="Haynes E."/>
            <person name="Elpinstone J.G."/>
            <person name="Noble R."/>
            <person name="Van Der Wolf J."/>
        </authorList>
    </citation>
    <scope>NUCLEOTIDE SEQUENCE [LARGE SCALE GENOMIC DNA]</scope>
    <source>
        <strain evidence="2 3">H7001</strain>
    </source>
</reference>
<feature type="compositionally biased region" description="Low complexity" evidence="1">
    <location>
        <begin position="510"/>
        <end position="532"/>
    </location>
</feature>
<dbReference type="Proteomes" id="UP000539985">
    <property type="component" value="Unassembled WGS sequence"/>
</dbReference>
<name>A0A7Y8C5U6_9PSED</name>
<evidence type="ECO:0000313" key="2">
    <source>
        <dbReference type="EMBL" id="NWC00220.1"/>
    </source>
</evidence>
<proteinExistence type="predicted"/>
<feature type="region of interest" description="Disordered" evidence="1">
    <location>
        <begin position="505"/>
        <end position="536"/>
    </location>
</feature>
<dbReference type="Gene3D" id="3.40.390.10">
    <property type="entry name" value="Collagenase (Catalytic Domain)"/>
    <property type="match status" value="1"/>
</dbReference>
<comment type="caution">
    <text evidence="2">The sequence shown here is derived from an EMBL/GenBank/DDBJ whole genome shotgun (WGS) entry which is preliminary data.</text>
</comment>
<dbReference type="RefSeq" id="WP_177105608.1">
    <property type="nucleotide sequence ID" value="NZ_JACAQB010000028.1"/>
</dbReference>
<protein>
    <submittedName>
        <fullName evidence="2">Uncharacterized protein</fullName>
    </submittedName>
</protein>
<dbReference type="EMBL" id="JACAQB010000028">
    <property type="protein sequence ID" value="NWC00220.1"/>
    <property type="molecule type" value="Genomic_DNA"/>
</dbReference>